<proteinExistence type="predicted"/>
<reference evidence="1" key="1">
    <citation type="submission" date="2021-03" db="EMBL/GenBank/DDBJ databases">
        <title>Legionella lytica PCM 2298.</title>
        <authorList>
            <person name="Koper P."/>
        </authorList>
    </citation>
    <scope>NUCLEOTIDE SEQUENCE</scope>
    <source>
        <strain evidence="1">PCM 2298</strain>
    </source>
</reference>
<accession>A0ABY4Y7W4</accession>
<dbReference type="EMBL" id="CP071527">
    <property type="protein sequence ID" value="USQ13740.1"/>
    <property type="molecule type" value="Genomic_DNA"/>
</dbReference>
<evidence type="ECO:0000313" key="1">
    <source>
        <dbReference type="EMBL" id="USQ13740.1"/>
    </source>
</evidence>
<evidence type="ECO:0000313" key="2">
    <source>
        <dbReference type="Proteomes" id="UP001057474"/>
    </source>
</evidence>
<protein>
    <submittedName>
        <fullName evidence="1">Uncharacterized protein</fullName>
    </submittedName>
</protein>
<keyword evidence="2" id="KW-1185">Reference proteome</keyword>
<sequence>MKFASLFLQYLYGGKDLPQPKWLELANQKFQAMNMGYHLGRFVNCLEITMHAYKALLENQGTFFPAVTPLPSLPNFIPGYLQSLYPRFISLDDTKRARSFFISEFNYAQLTTYLAELEIPAYSHLIIFAKLNKLPGSHALSGLILPDETGNGIRIYLYDAQGFLPDAWLHPEQFDEFYTLEKIFIYDSERTQRAVKTFVEQCQFETANTHEVSSQAPEPCMNIMKTKLMEFLRLEIFRLEAKAIVASQQDTLWQQEKIEAYYTCLNELHDADKDPYLLTAEQFIQTAKIVKKHSYSYNWFDPQSLEHLRTYFNQFLLLQPFQAEFALEPIRDYLKRYLICEIGRLSLLNEYSNEHIDKKINLYIEQLELLTATEHDTERLLSRINNIQRIASTTRHWLTFYSQATSASLFADYLRPVQQLLQDEVKRRSAEEETWDIVYLDTLNRL</sequence>
<name>A0ABY4Y7W4_9GAMM</name>
<dbReference type="Proteomes" id="UP001057474">
    <property type="component" value="Chromosome"/>
</dbReference>
<dbReference type="RefSeq" id="WP_252580063.1">
    <property type="nucleotide sequence ID" value="NZ_CP071527.1"/>
</dbReference>
<organism evidence="1 2">
    <name type="scientific">Legionella lytica</name>
    <dbReference type="NCBI Taxonomy" id="96232"/>
    <lineage>
        <taxon>Bacteria</taxon>
        <taxon>Pseudomonadati</taxon>
        <taxon>Pseudomonadota</taxon>
        <taxon>Gammaproteobacteria</taxon>
        <taxon>Legionellales</taxon>
        <taxon>Legionellaceae</taxon>
        <taxon>Legionella</taxon>
    </lineage>
</organism>
<gene>
    <name evidence="1" type="ORF">J2N86_13860</name>
</gene>